<organism evidence="2 3">
    <name type="scientific">Aquibacillus koreensis</name>
    <dbReference type="NCBI Taxonomy" id="279446"/>
    <lineage>
        <taxon>Bacteria</taxon>
        <taxon>Bacillati</taxon>
        <taxon>Bacillota</taxon>
        <taxon>Bacilli</taxon>
        <taxon>Bacillales</taxon>
        <taxon>Bacillaceae</taxon>
        <taxon>Aquibacillus</taxon>
    </lineage>
</organism>
<evidence type="ECO:0000256" key="1">
    <source>
        <dbReference type="SAM" id="Phobius"/>
    </source>
</evidence>
<keyword evidence="3" id="KW-1185">Reference proteome</keyword>
<feature type="transmembrane region" description="Helical" evidence="1">
    <location>
        <begin position="36"/>
        <end position="54"/>
    </location>
</feature>
<protein>
    <submittedName>
        <fullName evidence="2">Uncharacterized protein</fullName>
    </submittedName>
</protein>
<evidence type="ECO:0000313" key="3">
    <source>
        <dbReference type="Proteomes" id="UP001145072"/>
    </source>
</evidence>
<proteinExistence type="predicted"/>
<keyword evidence="1" id="KW-0812">Transmembrane</keyword>
<dbReference type="Proteomes" id="UP001145072">
    <property type="component" value="Unassembled WGS sequence"/>
</dbReference>
<comment type="caution">
    <text evidence="2">The sequence shown here is derived from an EMBL/GenBank/DDBJ whole genome shotgun (WGS) entry which is preliminary data.</text>
</comment>
<dbReference type="AlphaFoldDB" id="A0A9X4AGW0"/>
<dbReference type="EMBL" id="JAMQJZ010000002">
    <property type="protein sequence ID" value="MDC3419482.1"/>
    <property type="molecule type" value="Genomic_DNA"/>
</dbReference>
<evidence type="ECO:0000313" key="2">
    <source>
        <dbReference type="EMBL" id="MDC3419482.1"/>
    </source>
</evidence>
<keyword evidence="1" id="KW-0472">Membrane</keyword>
<accession>A0A9X4AGW0</accession>
<dbReference type="RefSeq" id="WP_259869673.1">
    <property type="nucleotide sequence ID" value="NZ_JAMQJZ010000002.1"/>
</dbReference>
<feature type="transmembrane region" description="Helical" evidence="1">
    <location>
        <begin position="66"/>
        <end position="86"/>
    </location>
</feature>
<reference evidence="2" key="1">
    <citation type="submission" date="2022-06" db="EMBL/GenBank/DDBJ databases">
        <title>Aquibacillus sp. a new bacterium isolated from soil saline samples.</title>
        <authorList>
            <person name="Galisteo C."/>
            <person name="De La Haba R."/>
            <person name="Sanchez-Porro C."/>
            <person name="Ventosa A."/>
        </authorList>
    </citation>
    <scope>NUCLEOTIDE SEQUENCE</scope>
    <source>
        <strain evidence="2">JCM 12387</strain>
    </source>
</reference>
<feature type="transmembrane region" description="Helical" evidence="1">
    <location>
        <begin position="7"/>
        <end position="24"/>
    </location>
</feature>
<keyword evidence="1" id="KW-1133">Transmembrane helix</keyword>
<name>A0A9X4AGW0_9BACI</name>
<gene>
    <name evidence="2" type="ORF">NC661_03785</name>
</gene>
<sequence length="92" mass="10259">MNLIKYLGVQLILFSVIILASFYLDPYINKPFTSTDLIAIIIGITILVVVFNFNKLKKGLKPIPTYNKILLSVIAFVIAIIVIGVLTGEMQF</sequence>